<name>A0A383D482_9ZZZZ</name>
<dbReference type="AlphaFoldDB" id="A0A383D482"/>
<sequence length="33" mass="3511">AVNTSNEQVVAAATHHLPDESLDGLLELLLPDK</sequence>
<gene>
    <name evidence="1" type="ORF">METZ01_LOCUS491943</name>
</gene>
<dbReference type="EMBL" id="UINC01214039">
    <property type="protein sequence ID" value="SVE39089.1"/>
    <property type="molecule type" value="Genomic_DNA"/>
</dbReference>
<evidence type="ECO:0000313" key="1">
    <source>
        <dbReference type="EMBL" id="SVE39089.1"/>
    </source>
</evidence>
<proteinExistence type="predicted"/>
<accession>A0A383D482</accession>
<reference evidence="1" key="1">
    <citation type="submission" date="2018-05" db="EMBL/GenBank/DDBJ databases">
        <authorList>
            <person name="Lanie J.A."/>
            <person name="Ng W.-L."/>
            <person name="Kazmierczak K.M."/>
            <person name="Andrzejewski T.M."/>
            <person name="Davidsen T.M."/>
            <person name="Wayne K.J."/>
            <person name="Tettelin H."/>
            <person name="Glass J.I."/>
            <person name="Rusch D."/>
            <person name="Podicherti R."/>
            <person name="Tsui H.-C.T."/>
            <person name="Winkler M.E."/>
        </authorList>
    </citation>
    <scope>NUCLEOTIDE SEQUENCE</scope>
</reference>
<protein>
    <submittedName>
        <fullName evidence="1">Uncharacterized protein</fullName>
    </submittedName>
</protein>
<feature type="non-terminal residue" evidence="1">
    <location>
        <position position="1"/>
    </location>
</feature>
<organism evidence="1">
    <name type="scientific">marine metagenome</name>
    <dbReference type="NCBI Taxonomy" id="408172"/>
    <lineage>
        <taxon>unclassified sequences</taxon>
        <taxon>metagenomes</taxon>
        <taxon>ecological metagenomes</taxon>
    </lineage>
</organism>